<dbReference type="InterPro" id="IPR002941">
    <property type="entry name" value="DNA_methylase_N4/N6"/>
</dbReference>
<evidence type="ECO:0000256" key="1">
    <source>
        <dbReference type="ARBA" id="ARBA00006594"/>
    </source>
</evidence>
<protein>
    <recommendedName>
        <fullName evidence="4">Methyltransferase</fullName>
        <ecNumber evidence="4">2.1.1.-</ecNumber>
    </recommendedName>
</protein>
<dbReference type="GO" id="GO:0003677">
    <property type="term" value="F:DNA binding"/>
    <property type="evidence" value="ECO:0007669"/>
    <property type="project" value="InterPro"/>
</dbReference>
<dbReference type="GO" id="GO:0008170">
    <property type="term" value="F:N-methyltransferase activity"/>
    <property type="evidence" value="ECO:0007669"/>
    <property type="project" value="InterPro"/>
</dbReference>
<comment type="similarity">
    <text evidence="1 4">Belongs to the N(4)/N(6)-methyltransferase family.</text>
</comment>
<evidence type="ECO:0000313" key="6">
    <source>
        <dbReference type="EMBL" id="XAG71743.1"/>
    </source>
</evidence>
<dbReference type="SUPFAM" id="SSF53335">
    <property type="entry name" value="S-adenosyl-L-methionine-dependent methyltransferases"/>
    <property type="match status" value="1"/>
</dbReference>
<evidence type="ECO:0000256" key="2">
    <source>
        <dbReference type="ARBA" id="ARBA00022603"/>
    </source>
</evidence>
<gene>
    <name evidence="6" type="ORF">MRM75_21715</name>
</gene>
<dbReference type="PRINTS" id="PR00508">
    <property type="entry name" value="S21N4MTFRASE"/>
</dbReference>
<dbReference type="EMBL" id="CP095353">
    <property type="protein sequence ID" value="XAG71743.1"/>
    <property type="molecule type" value="Genomic_DNA"/>
</dbReference>
<proteinExistence type="inferred from homology"/>
<dbReference type="Pfam" id="PF01555">
    <property type="entry name" value="N6_N4_Mtase"/>
    <property type="match status" value="1"/>
</dbReference>
<dbReference type="Gene3D" id="3.40.50.150">
    <property type="entry name" value="Vaccinia Virus protein VP39"/>
    <property type="match status" value="1"/>
</dbReference>
<evidence type="ECO:0000256" key="4">
    <source>
        <dbReference type="RuleBase" id="RU362026"/>
    </source>
</evidence>
<dbReference type="InterPro" id="IPR001091">
    <property type="entry name" value="RM_Methyltransferase"/>
</dbReference>
<dbReference type="InterPro" id="IPR029063">
    <property type="entry name" value="SAM-dependent_MTases_sf"/>
</dbReference>
<accession>A0AAU6UD12</accession>
<keyword evidence="2" id="KW-0489">Methyltransferase</keyword>
<dbReference type="REBASE" id="849070">
    <property type="entry name" value="M.BspA082ORF21715P"/>
</dbReference>
<dbReference type="PROSITE" id="PS00092">
    <property type="entry name" value="N6_MTASE"/>
    <property type="match status" value="1"/>
</dbReference>
<sequence length="362" mass="41238">MTDQMQIHKINDRLKLVNADSLAYLTTLPSHSLDLVAVDPPYYRVKDLDWDNQWPNVEAYLDWLEACVVEFARILKPNGSLYLFCSPSLNADIELLVRKHFNVLSHIVWAKPSGVWNRADKSALRNFWPASERIIFAEQLGAHGSAQARGYRQACQALRGQVMQPLINYFQQAKTACCISNKEIDQALGCQMAGHWFGRSQWSLPSEAQYARLQALFARKAQALCLPHRELKETYQGLHRTYQTLVASYDQLKAEYEQLRRPFSVTKEVPFTDVWTYPSVQAYPGKHPCEKPAAMMEHIVRTSSRPGDVVGDFFMGSGATGKAAWRLGRRFIGVELEAPRFTQTCQEFQTLISQEDTHHGAQ</sequence>
<name>A0AAU6UD12_UNCXX</name>
<organism evidence="6">
    <name type="scientific">bacterium 19CA06SA08-2</name>
    <dbReference type="NCBI Taxonomy" id="2920658"/>
    <lineage>
        <taxon>Bacteria</taxon>
    </lineage>
</organism>
<keyword evidence="3" id="KW-0808">Transferase</keyword>
<dbReference type="InterPro" id="IPR002052">
    <property type="entry name" value="DNA_methylase_N6_adenine_CS"/>
</dbReference>
<evidence type="ECO:0000256" key="3">
    <source>
        <dbReference type="ARBA" id="ARBA00022679"/>
    </source>
</evidence>
<dbReference type="AlphaFoldDB" id="A0AAU6UD12"/>
<dbReference type="EC" id="2.1.1.-" evidence="4"/>
<dbReference type="GO" id="GO:0032259">
    <property type="term" value="P:methylation"/>
    <property type="evidence" value="ECO:0007669"/>
    <property type="project" value="UniProtKB-KW"/>
</dbReference>
<evidence type="ECO:0000259" key="5">
    <source>
        <dbReference type="Pfam" id="PF01555"/>
    </source>
</evidence>
<reference evidence="6" key="1">
    <citation type="submission" date="2022-03" db="EMBL/GenBank/DDBJ databases">
        <title>Sea Food Isolates.</title>
        <authorList>
            <person name="Li c."/>
        </authorList>
    </citation>
    <scope>NUCLEOTIDE SEQUENCE</scope>
    <source>
        <strain evidence="6">19CA06SA08-2</strain>
    </source>
</reference>
<feature type="domain" description="DNA methylase N-4/N-6" evidence="5">
    <location>
        <begin position="34"/>
        <end position="338"/>
    </location>
</feature>